<reference evidence="2" key="1">
    <citation type="submission" date="2016-12" db="EMBL/GenBank/DDBJ databases">
        <title>Discovery of methanogenic haloarchaea.</title>
        <authorList>
            <person name="Sorokin D.Y."/>
            <person name="Makarova K.S."/>
            <person name="Abbas B."/>
            <person name="Ferrer M."/>
            <person name="Golyshin P.N."/>
        </authorList>
    </citation>
    <scope>NUCLEOTIDE SEQUENCE [LARGE SCALE GENOMIC DNA]</scope>
    <source>
        <strain evidence="2">HMET1</strain>
    </source>
</reference>
<comment type="caution">
    <text evidence="2">The sequence shown here is derived from an EMBL/GenBank/DDBJ whole genome shotgun (WGS) entry which is preliminary data.</text>
</comment>
<dbReference type="InterPro" id="IPR000510">
    <property type="entry name" value="Nase/OxRdtase_comp1"/>
</dbReference>
<dbReference type="PANTHER" id="PTHR42846:SF1">
    <property type="entry name" value="NI-SIROHYDROCHLORIN A,C-DIAMIDE REDUCTIVE CYCLASE COMPLEX, COMPONENT CFBD"/>
    <property type="match status" value="1"/>
</dbReference>
<dbReference type="Gene3D" id="3.40.50.1980">
    <property type="entry name" value="Nitrogenase molybdenum iron protein domain"/>
    <property type="match status" value="1"/>
</dbReference>
<dbReference type="PANTHER" id="PTHR42846">
    <property type="entry name" value="NI-SIROHYDROCHLORIN A,C-DIAMIDE REDUCTIVE CYCLASE COMPLEX, COMPONENT CFBD"/>
    <property type="match status" value="1"/>
</dbReference>
<dbReference type="InterPro" id="IPR017675">
    <property type="entry name" value="CfbD"/>
</dbReference>
<dbReference type="AlphaFoldDB" id="A0A1Q6DVS0"/>
<dbReference type="FunCoup" id="A0A1Q6DVS0">
    <property type="interactions" value="78"/>
</dbReference>
<feature type="domain" description="Nitrogenase/oxidoreductase component 1" evidence="1">
    <location>
        <begin position="16"/>
        <end position="137"/>
    </location>
</feature>
<dbReference type="GO" id="GO:0016491">
    <property type="term" value="F:oxidoreductase activity"/>
    <property type="evidence" value="ECO:0007669"/>
    <property type="project" value="InterPro"/>
</dbReference>
<evidence type="ECO:0000313" key="3">
    <source>
        <dbReference type="Proteomes" id="UP000185744"/>
    </source>
</evidence>
<organism evidence="2 3">
    <name type="scientific">Methanohalarchaeum thermophilum</name>
    <dbReference type="NCBI Taxonomy" id="1903181"/>
    <lineage>
        <taxon>Archaea</taxon>
        <taxon>Methanobacteriati</taxon>
        <taxon>Methanobacteriota</taxon>
        <taxon>Methanonatronarchaeia</taxon>
        <taxon>Methanonatronarchaeales</taxon>
        <taxon>Methanonatronarchaeaceae</taxon>
        <taxon>Candidatus Methanohalarchaeum</taxon>
    </lineage>
</organism>
<protein>
    <submittedName>
        <fullName evidence="2">Nitrogenase molybdenum-iron protein alpha/beta chain NifD</fullName>
    </submittedName>
</protein>
<keyword evidence="3" id="KW-1185">Reference proteome</keyword>
<proteinExistence type="predicted"/>
<dbReference type="STRING" id="1903181.BTN85_0929"/>
<name>A0A1Q6DVS0_METT1</name>
<evidence type="ECO:0000259" key="1">
    <source>
        <dbReference type="Pfam" id="PF00148"/>
    </source>
</evidence>
<dbReference type="Proteomes" id="UP000185744">
    <property type="component" value="Unassembled WGS sequence"/>
</dbReference>
<dbReference type="EMBL" id="MSDW01000001">
    <property type="protein sequence ID" value="OKY78438.1"/>
    <property type="molecule type" value="Genomic_DNA"/>
</dbReference>
<sequence length="367" mass="41330">MEDKKQIIHPRPSSIVAAMYTLRDLEVDVIILHGPPGCSFKHSRLMEEEGVKVLTSSMGENDFVFGAEEKLVDTINTAIKEFKPNKIGVVGTCASMIIGEDLSTAIEKSRADIPILEVEVHSGIKDNTEGVIRTLESAEESGWITEDELNRQKRMLNKATEIEKKFGAAMEEYIEPRSGDNKYTTAKEIYRKITNGKQGIIVLNAKKETSYVFVDILAAINEVAVEYEKQNLTNIANIDTEIGLPKTRKDAQRILNQLNEENIDIDHVTGGLDEYPVTGKKAKQIIEKKDEYDFLVIIGLPHALNINEDKDIFSVTNGPREVKPLKDYHNHDYVVLEKDLHTKSMGKRSIVRSELGETLREIHAEEK</sequence>
<dbReference type="InterPro" id="IPR052673">
    <property type="entry name" value="Ni-siroh_cyclase_CfbD"/>
</dbReference>
<dbReference type="InParanoid" id="A0A1Q6DVS0"/>
<dbReference type="Pfam" id="PF00148">
    <property type="entry name" value="Oxidored_nitro"/>
    <property type="match status" value="1"/>
</dbReference>
<dbReference type="SUPFAM" id="SSF53807">
    <property type="entry name" value="Helical backbone' metal receptor"/>
    <property type="match status" value="1"/>
</dbReference>
<gene>
    <name evidence="2" type="ORF">BTN85_0929</name>
</gene>
<dbReference type="NCBIfam" id="TIGR03282">
    <property type="entry name" value="methan_mark_13"/>
    <property type="match status" value="1"/>
</dbReference>
<evidence type="ECO:0000313" key="2">
    <source>
        <dbReference type="EMBL" id="OKY78438.1"/>
    </source>
</evidence>
<accession>A0A1Q6DVS0</accession>